<reference evidence="1 2" key="1">
    <citation type="journal article" date="2018" name="Evol. Lett.">
        <title>Horizontal gene cluster transfer increased hallucinogenic mushroom diversity.</title>
        <authorList>
            <person name="Reynolds H.T."/>
            <person name="Vijayakumar V."/>
            <person name="Gluck-Thaler E."/>
            <person name="Korotkin H.B."/>
            <person name="Matheny P.B."/>
            <person name="Slot J.C."/>
        </authorList>
    </citation>
    <scope>NUCLEOTIDE SEQUENCE [LARGE SCALE GENOMIC DNA]</scope>
    <source>
        <strain evidence="1 2">2631</strain>
    </source>
</reference>
<name>A0A409WZY7_PSICY</name>
<protein>
    <submittedName>
        <fullName evidence="1">Uncharacterized protein</fullName>
    </submittedName>
</protein>
<sequence>MATLDTPPKLFSPVHLVLTSFIQPIAFFAPPSPQTYYFTDTTNSNSATLIMEKATEQQIQRFKSLAEANKHGPTKTSSVYVWEQDEVVPAFFQRTLILKSEGYYDWKDCGPSQRHF</sequence>
<dbReference type="Proteomes" id="UP000283269">
    <property type="component" value="Unassembled WGS sequence"/>
</dbReference>
<proteinExistence type="predicted"/>
<dbReference type="EMBL" id="NHYD01002930">
    <property type="protein sequence ID" value="PPQ84098.1"/>
    <property type="molecule type" value="Genomic_DNA"/>
</dbReference>
<keyword evidence="2" id="KW-1185">Reference proteome</keyword>
<evidence type="ECO:0000313" key="1">
    <source>
        <dbReference type="EMBL" id="PPQ84098.1"/>
    </source>
</evidence>
<comment type="caution">
    <text evidence="1">The sequence shown here is derived from an EMBL/GenBank/DDBJ whole genome shotgun (WGS) entry which is preliminary data.</text>
</comment>
<evidence type="ECO:0000313" key="2">
    <source>
        <dbReference type="Proteomes" id="UP000283269"/>
    </source>
</evidence>
<dbReference type="InParanoid" id="A0A409WZY7"/>
<gene>
    <name evidence="1" type="ORF">CVT25_002179</name>
</gene>
<accession>A0A409WZY7</accession>
<dbReference type="AlphaFoldDB" id="A0A409WZY7"/>
<organism evidence="1 2">
    <name type="scientific">Psilocybe cyanescens</name>
    <dbReference type="NCBI Taxonomy" id="93625"/>
    <lineage>
        <taxon>Eukaryota</taxon>
        <taxon>Fungi</taxon>
        <taxon>Dikarya</taxon>
        <taxon>Basidiomycota</taxon>
        <taxon>Agaricomycotina</taxon>
        <taxon>Agaricomycetes</taxon>
        <taxon>Agaricomycetidae</taxon>
        <taxon>Agaricales</taxon>
        <taxon>Agaricineae</taxon>
        <taxon>Strophariaceae</taxon>
        <taxon>Psilocybe</taxon>
    </lineage>
</organism>